<evidence type="ECO:0000256" key="1">
    <source>
        <dbReference type="SAM" id="MobiDB-lite"/>
    </source>
</evidence>
<proteinExistence type="predicted"/>
<evidence type="ECO:0000313" key="3">
    <source>
        <dbReference type="Proteomes" id="UP000001075"/>
    </source>
</evidence>
<evidence type="ECO:0000313" key="2">
    <source>
        <dbReference type="EMBL" id="EGV98265.1"/>
    </source>
</evidence>
<protein>
    <submittedName>
        <fullName evidence="2">Uncharacterized protein</fullName>
    </submittedName>
</protein>
<dbReference type="AlphaFoldDB" id="G3HIA5"/>
<reference evidence="3" key="1">
    <citation type="journal article" date="2011" name="Nat. Biotechnol.">
        <title>The genomic sequence of the Chinese hamster ovary (CHO)-K1 cell line.</title>
        <authorList>
            <person name="Xu X."/>
            <person name="Nagarajan H."/>
            <person name="Lewis N.E."/>
            <person name="Pan S."/>
            <person name="Cai Z."/>
            <person name="Liu X."/>
            <person name="Chen W."/>
            <person name="Xie M."/>
            <person name="Wang W."/>
            <person name="Hammond S."/>
            <person name="Andersen M.R."/>
            <person name="Neff N."/>
            <person name="Passarelli B."/>
            <person name="Koh W."/>
            <person name="Fan H.C."/>
            <person name="Wang J."/>
            <person name="Gui Y."/>
            <person name="Lee K.H."/>
            <person name="Betenbaugh M.J."/>
            <person name="Quake S.R."/>
            <person name="Famili I."/>
            <person name="Palsson B.O."/>
            <person name="Wang J."/>
        </authorList>
    </citation>
    <scope>NUCLEOTIDE SEQUENCE [LARGE SCALE GENOMIC DNA]</scope>
    <source>
        <strain evidence="3">CHO K1 cell line</strain>
    </source>
</reference>
<sequence length="208" mass="22495">MHTDLHSQRVIRLLGLAKSAGHPRATSSSSWEPRSLTWGEPAQRGKSPGAAPGPATRDAVAAEAERALLSADDAVSCPAPRTAPVHLPEYCTPRAMPKALHLQCNAQCNAQCNVLRPTLPLAAFCTRPGSAQPCNHQHRATAVHRQYTRLALRNPPTRCSLALASCLRLLPPQALALERHPRCGGHWAPMAPAFRQEPSAALYRKLLE</sequence>
<accession>G3HIA5</accession>
<dbReference type="EMBL" id="JH000401">
    <property type="protein sequence ID" value="EGV98265.1"/>
    <property type="molecule type" value="Genomic_DNA"/>
</dbReference>
<gene>
    <name evidence="2" type="ORF">I79_010372</name>
</gene>
<feature type="region of interest" description="Disordered" evidence="1">
    <location>
        <begin position="19"/>
        <end position="56"/>
    </location>
</feature>
<dbReference type="Proteomes" id="UP000001075">
    <property type="component" value="Unassembled WGS sequence"/>
</dbReference>
<dbReference type="InParanoid" id="G3HIA5"/>
<name>G3HIA5_CRIGR</name>
<organism evidence="2 3">
    <name type="scientific">Cricetulus griseus</name>
    <name type="common">Chinese hamster</name>
    <name type="synonym">Cricetulus barabensis griseus</name>
    <dbReference type="NCBI Taxonomy" id="10029"/>
    <lineage>
        <taxon>Eukaryota</taxon>
        <taxon>Metazoa</taxon>
        <taxon>Chordata</taxon>
        <taxon>Craniata</taxon>
        <taxon>Vertebrata</taxon>
        <taxon>Euteleostomi</taxon>
        <taxon>Mammalia</taxon>
        <taxon>Eutheria</taxon>
        <taxon>Euarchontoglires</taxon>
        <taxon>Glires</taxon>
        <taxon>Rodentia</taxon>
        <taxon>Myomorpha</taxon>
        <taxon>Muroidea</taxon>
        <taxon>Cricetidae</taxon>
        <taxon>Cricetinae</taxon>
        <taxon>Cricetulus</taxon>
    </lineage>
</organism>